<keyword evidence="1" id="KW-0472">Membrane</keyword>
<dbReference type="WBParaSite" id="SRAE_1000107200.1">
    <property type="protein sequence ID" value="SRAE_1000107200.1"/>
    <property type="gene ID" value="WBGene00257673"/>
</dbReference>
<evidence type="ECO:0000313" key="5">
    <source>
        <dbReference type="WormBase" id="SRAE_1000107200"/>
    </source>
</evidence>
<gene>
    <name evidence="2 4 5" type="ORF">SRAE_1000107200</name>
</gene>
<sequence length="352" mass="41312">MILTPVSNYFERANYRPSSPHKYSNLCEEKLGIKDSLRNVTILLLISNFIFLIGMCFLCFFNFIVQTVLISVECWCIYMIFYKKINPTIMKFFIFEQLTNNVYAIFSIIIIIAVKTNFGYDFFNYHNKEIIFTTSDKLIIISSVIIICCKIFLTNFYKNIYKLLVWHQEHVNKMIEIHKNSVTQGNNNHLNSPPKHLVIPEVKKGTKSERLSPIQECSDKLEEMSVSQKSSLRKLSKVSPKLSLQVTPTSFKDYSSPATPYDINYSSDFYLVPLNTPFNFDVKLSLFDEEEKQNDEEKENKIDIEKNSEERKKSDVLRRYFISLSDVSTVDNNNYYIDKFNNSLQQNDLKWM</sequence>
<dbReference type="GeneID" id="36375168"/>
<evidence type="ECO:0000313" key="3">
    <source>
        <dbReference type="Proteomes" id="UP000035682"/>
    </source>
</evidence>
<dbReference type="RefSeq" id="XP_024502005.1">
    <property type="nucleotide sequence ID" value="XM_024647981.1"/>
</dbReference>
<feature type="transmembrane region" description="Helical" evidence="1">
    <location>
        <begin position="102"/>
        <end position="118"/>
    </location>
</feature>
<keyword evidence="3" id="KW-1185">Reference proteome</keyword>
<feature type="transmembrane region" description="Helical" evidence="1">
    <location>
        <begin position="138"/>
        <end position="157"/>
    </location>
</feature>
<dbReference type="WormBase" id="SRAE_1000107200">
    <property type="protein sequence ID" value="SRP07357"/>
    <property type="gene ID" value="WBGene00257673"/>
</dbReference>
<dbReference type="Proteomes" id="UP000035682">
    <property type="component" value="Unplaced"/>
</dbReference>
<reference evidence="2 3" key="1">
    <citation type="submission" date="2014-09" db="EMBL/GenBank/DDBJ databases">
        <authorList>
            <person name="Martin A.A."/>
        </authorList>
    </citation>
    <scope>NUCLEOTIDE SEQUENCE</scope>
    <source>
        <strain evidence="3">ED321</strain>
        <strain evidence="2">ED321 Heterogonic</strain>
    </source>
</reference>
<evidence type="ECO:0000313" key="2">
    <source>
        <dbReference type="EMBL" id="CEF62803.1"/>
    </source>
</evidence>
<keyword evidence="1" id="KW-1133">Transmembrane helix</keyword>
<protein>
    <submittedName>
        <fullName evidence="4">Transmembrane protein</fullName>
    </submittedName>
</protein>
<organism evidence="2">
    <name type="scientific">Strongyloides ratti</name>
    <name type="common">Parasitic roundworm</name>
    <dbReference type="NCBI Taxonomy" id="34506"/>
    <lineage>
        <taxon>Eukaryota</taxon>
        <taxon>Metazoa</taxon>
        <taxon>Ecdysozoa</taxon>
        <taxon>Nematoda</taxon>
        <taxon>Chromadorea</taxon>
        <taxon>Rhabditida</taxon>
        <taxon>Tylenchina</taxon>
        <taxon>Panagrolaimomorpha</taxon>
        <taxon>Strongyloidoidea</taxon>
        <taxon>Strongyloididae</taxon>
        <taxon>Strongyloides</taxon>
    </lineage>
</organism>
<proteinExistence type="predicted"/>
<dbReference type="CTD" id="36375168"/>
<dbReference type="AlphaFoldDB" id="A0A090MVC0"/>
<reference evidence="4" key="2">
    <citation type="submission" date="2020-12" db="UniProtKB">
        <authorList>
            <consortium name="WormBaseParasite"/>
        </authorList>
    </citation>
    <scope>IDENTIFICATION</scope>
</reference>
<keyword evidence="1" id="KW-0812">Transmembrane</keyword>
<accession>A0A090MVC0</accession>
<dbReference type="EMBL" id="LN609528">
    <property type="protein sequence ID" value="CEF62803.1"/>
    <property type="molecule type" value="Genomic_DNA"/>
</dbReference>
<evidence type="ECO:0000256" key="1">
    <source>
        <dbReference type="SAM" id="Phobius"/>
    </source>
</evidence>
<name>A0A090MVC0_STRRB</name>
<evidence type="ECO:0000313" key="4">
    <source>
        <dbReference type="WBParaSite" id="SRAE_1000107200.1"/>
    </source>
</evidence>